<keyword evidence="3" id="KW-0732">Signal</keyword>
<keyword evidence="3" id="KW-0645">Protease</keyword>
<dbReference type="SUPFAM" id="SSF53187">
    <property type="entry name" value="Zn-dependent exopeptidases"/>
    <property type="match status" value="1"/>
</dbReference>
<evidence type="ECO:0000256" key="2">
    <source>
        <dbReference type="ARBA" id="ARBA00023315"/>
    </source>
</evidence>
<dbReference type="GO" id="GO:0016603">
    <property type="term" value="F:glutaminyl-peptide cyclotransferase activity"/>
    <property type="evidence" value="ECO:0007669"/>
    <property type="project" value="InterPro"/>
</dbReference>
<evidence type="ECO:0000256" key="1">
    <source>
        <dbReference type="ARBA" id="ARBA00022679"/>
    </source>
</evidence>
<evidence type="ECO:0000256" key="3">
    <source>
        <dbReference type="RuleBase" id="RU361240"/>
    </source>
</evidence>
<dbReference type="CDD" id="cd03880">
    <property type="entry name" value="M28_QC_like"/>
    <property type="match status" value="1"/>
</dbReference>
<organism evidence="5">
    <name type="scientific">Rhodotorula toruloides</name>
    <name type="common">Yeast</name>
    <name type="synonym">Rhodosporidium toruloides</name>
    <dbReference type="NCBI Taxonomy" id="5286"/>
    <lineage>
        <taxon>Eukaryota</taxon>
        <taxon>Fungi</taxon>
        <taxon>Dikarya</taxon>
        <taxon>Basidiomycota</taxon>
        <taxon>Pucciniomycotina</taxon>
        <taxon>Microbotryomycetes</taxon>
        <taxon>Sporidiobolales</taxon>
        <taxon>Sporidiobolaceae</taxon>
        <taxon>Rhodotorula</taxon>
    </lineage>
</organism>
<name>A0A061BJ78_RHOTO</name>
<sequence length="411" mass="45902">MLANRWRTRLACLLLLYSDLSLAARPRPHALKRRNPSYSPLADPSLEQLVALSDLDDALDYNDPKSLLAKILVPRTVGSANLTRVQGVVEGHFRKLGWHVEKDAFDDDTPYGRKSFTNLIFTHDPSAPRRLVLSAHLDSKYFETHPEDQFVGATDSAAPCAMMLDLATALTPWLDGRKKRVQEAGGEEGFDGQGETLQVVFFDGEEAFKEWTHTDSIYGARHLVSKWSETDSSPSAIRSTPRSPLRRISHLVLLDLLGAPNPLIRNFFPNTGWLFDEFLHSEERLGIAGYLWDGFDGEAYTEQKGKLGVRERSFFVPRAAGQMQGWAGQIEDDHVPFVQQGVPVVHLISVPFPSVWHTIKDDASALDLPTIKAWALILRLTIAEYLGLDPTGRLQNVNAKRNKGELLDEAG</sequence>
<dbReference type="EC" id="3.4.-.-" evidence="3"/>
<dbReference type="InterPro" id="IPR037457">
    <property type="entry name" value="M28_QC"/>
</dbReference>
<proteinExistence type="inferred from homology"/>
<dbReference type="GO" id="GO:0006508">
    <property type="term" value="P:proteolysis"/>
    <property type="evidence" value="ECO:0007669"/>
    <property type="project" value="UniProtKB-KW"/>
</dbReference>
<keyword evidence="3" id="KW-0378">Hydrolase</keyword>
<feature type="signal peptide" evidence="3">
    <location>
        <begin position="1"/>
        <end position="23"/>
    </location>
</feature>
<feature type="chain" id="PRO_5023585704" description="Peptide hydrolase" evidence="3">
    <location>
        <begin position="24"/>
        <end position="411"/>
    </location>
</feature>
<protein>
    <recommendedName>
        <fullName evidence="3">Peptide hydrolase</fullName>
        <ecNumber evidence="3">3.4.-.-</ecNumber>
    </recommendedName>
</protein>
<reference evidence="5" key="1">
    <citation type="journal article" date="2014" name="Genome Announc.">
        <title>Draft genome sequence of Rhodosporidium toruloides CECT1137, an oleaginous yeast of biotechnological interest.</title>
        <authorList>
            <person name="Morin N."/>
            <person name="Calcas X."/>
            <person name="Devillers H."/>
            <person name="Durrens P."/>
            <person name="Sherman D.J."/>
            <person name="Nicaud J.-M."/>
            <person name="Neuveglise C."/>
        </authorList>
    </citation>
    <scope>NUCLEOTIDE SEQUENCE</scope>
    <source>
        <strain evidence="5">CECT1137</strain>
    </source>
</reference>
<dbReference type="OrthoDB" id="3907302at2759"/>
<dbReference type="InterPro" id="IPR040234">
    <property type="entry name" value="QC/QCL"/>
</dbReference>
<feature type="domain" description="Peptidase M28" evidence="4">
    <location>
        <begin position="327"/>
        <end position="379"/>
    </location>
</feature>
<feature type="domain" description="Peptidase M28" evidence="4">
    <location>
        <begin position="118"/>
        <end position="278"/>
    </location>
</feature>
<evidence type="ECO:0000313" key="5">
    <source>
        <dbReference type="EMBL" id="CDR47971.1"/>
    </source>
</evidence>
<keyword evidence="1" id="KW-0808">Transferase</keyword>
<dbReference type="Pfam" id="PF04389">
    <property type="entry name" value="Peptidase_M28"/>
    <property type="match status" value="2"/>
</dbReference>
<dbReference type="PANTHER" id="PTHR12283:SF6">
    <property type="entry name" value="GLUTAMINYL-PEPTIDE CYCLOTRANSFERASE-RELATED"/>
    <property type="match status" value="1"/>
</dbReference>
<comment type="similarity">
    <text evidence="3">Belongs to the peptidase M28 family.</text>
</comment>
<keyword evidence="3" id="KW-0862">Zinc</keyword>
<dbReference type="PANTHER" id="PTHR12283">
    <property type="entry name" value="GLUTAMINYL-PEPTIDE CYCLOTRANSFERASE"/>
    <property type="match status" value="1"/>
</dbReference>
<dbReference type="AlphaFoldDB" id="A0A061BJ78"/>
<dbReference type="Gene3D" id="3.40.630.10">
    <property type="entry name" value="Zn peptidases"/>
    <property type="match status" value="1"/>
</dbReference>
<dbReference type="GO" id="GO:0008233">
    <property type="term" value="F:peptidase activity"/>
    <property type="evidence" value="ECO:0007669"/>
    <property type="project" value="UniProtKB-KW"/>
</dbReference>
<gene>
    <name evidence="5" type="ORF">RHTO0S_15e04368g</name>
</gene>
<evidence type="ECO:0000259" key="4">
    <source>
        <dbReference type="Pfam" id="PF04389"/>
    </source>
</evidence>
<dbReference type="GO" id="GO:0008270">
    <property type="term" value="F:zinc ion binding"/>
    <property type="evidence" value="ECO:0007669"/>
    <property type="project" value="TreeGrafter"/>
</dbReference>
<accession>A0A061BJ78</accession>
<keyword evidence="2" id="KW-0012">Acyltransferase</keyword>
<dbReference type="EMBL" id="LK052950">
    <property type="protein sequence ID" value="CDR47971.1"/>
    <property type="molecule type" value="Genomic_DNA"/>
</dbReference>
<keyword evidence="3" id="KW-0479">Metal-binding</keyword>
<dbReference type="InterPro" id="IPR007484">
    <property type="entry name" value="Peptidase_M28"/>
</dbReference>